<evidence type="ECO:0000256" key="6">
    <source>
        <dbReference type="ARBA" id="ARBA00023136"/>
    </source>
</evidence>
<dbReference type="EMBL" id="JAIVGD010000023">
    <property type="protein sequence ID" value="KAH0744164.1"/>
    <property type="molecule type" value="Genomic_DNA"/>
</dbReference>
<evidence type="ECO:0000256" key="4">
    <source>
        <dbReference type="ARBA" id="ARBA00022989"/>
    </source>
</evidence>
<dbReference type="Pfam" id="PF12796">
    <property type="entry name" value="Ank_2"/>
    <property type="match status" value="1"/>
</dbReference>
<feature type="transmembrane region" description="Helical" evidence="7">
    <location>
        <begin position="245"/>
        <end position="267"/>
    </location>
</feature>
<comment type="subcellular location">
    <subcellularLocation>
        <location evidence="1">Membrane</location>
        <topology evidence="1">Multi-pass membrane protein</topology>
    </subcellularLocation>
</comment>
<dbReference type="PANTHER" id="PTHR24186:SF50">
    <property type="entry name" value="ANKYRIN REPEAT-CONTAINING PROTEIN ITN1-LIKE ISOFORM X1"/>
    <property type="match status" value="1"/>
</dbReference>
<evidence type="ECO:0000256" key="1">
    <source>
        <dbReference type="ARBA" id="ARBA00004141"/>
    </source>
</evidence>
<evidence type="ECO:0000313" key="10">
    <source>
        <dbReference type="Proteomes" id="UP000826656"/>
    </source>
</evidence>
<dbReference type="Pfam" id="PF13962">
    <property type="entry name" value="PGG"/>
    <property type="match status" value="1"/>
</dbReference>
<keyword evidence="4 7" id="KW-1133">Transmembrane helix</keyword>
<comment type="caution">
    <text evidence="9">The sequence shown here is derived from an EMBL/GenBank/DDBJ whole genome shotgun (WGS) entry which is preliminary data.</text>
</comment>
<keyword evidence="10" id="KW-1185">Reference proteome</keyword>
<dbReference type="InterPro" id="IPR002110">
    <property type="entry name" value="Ankyrin_rpt"/>
</dbReference>
<dbReference type="InterPro" id="IPR036770">
    <property type="entry name" value="Ankyrin_rpt-contain_sf"/>
</dbReference>
<evidence type="ECO:0000256" key="7">
    <source>
        <dbReference type="SAM" id="Phobius"/>
    </source>
</evidence>
<organism evidence="9 10">
    <name type="scientific">Solanum tuberosum</name>
    <name type="common">Potato</name>
    <dbReference type="NCBI Taxonomy" id="4113"/>
    <lineage>
        <taxon>Eukaryota</taxon>
        <taxon>Viridiplantae</taxon>
        <taxon>Streptophyta</taxon>
        <taxon>Embryophyta</taxon>
        <taxon>Tracheophyta</taxon>
        <taxon>Spermatophyta</taxon>
        <taxon>Magnoliopsida</taxon>
        <taxon>eudicotyledons</taxon>
        <taxon>Gunneridae</taxon>
        <taxon>Pentapetalae</taxon>
        <taxon>asterids</taxon>
        <taxon>lamiids</taxon>
        <taxon>Solanales</taxon>
        <taxon>Solanaceae</taxon>
        <taxon>Solanoideae</taxon>
        <taxon>Solaneae</taxon>
        <taxon>Solanum</taxon>
    </lineage>
</organism>
<dbReference type="PANTHER" id="PTHR24186">
    <property type="entry name" value="PROTEIN PHOSPHATASE 1 REGULATORY SUBUNIT"/>
    <property type="match status" value="1"/>
</dbReference>
<dbReference type="InterPro" id="IPR026961">
    <property type="entry name" value="PGG_dom"/>
</dbReference>
<proteinExistence type="predicted"/>
<feature type="transmembrane region" description="Helical" evidence="7">
    <location>
        <begin position="297"/>
        <end position="318"/>
    </location>
</feature>
<accession>A0ABQ7UBY8</accession>
<evidence type="ECO:0000313" key="9">
    <source>
        <dbReference type="EMBL" id="KAH0744164.1"/>
    </source>
</evidence>
<dbReference type="SMART" id="SM00248">
    <property type="entry name" value="ANK"/>
    <property type="match status" value="3"/>
</dbReference>
<dbReference type="SUPFAM" id="SSF48403">
    <property type="entry name" value="Ankyrin repeat"/>
    <property type="match status" value="1"/>
</dbReference>
<dbReference type="Proteomes" id="UP000826656">
    <property type="component" value="Unassembled WGS sequence"/>
</dbReference>
<dbReference type="Gene3D" id="1.25.40.20">
    <property type="entry name" value="Ankyrin repeat-containing domain"/>
    <property type="match status" value="1"/>
</dbReference>
<keyword evidence="6 7" id="KW-0472">Membrane</keyword>
<name>A0ABQ7UBY8_SOLTU</name>
<feature type="transmembrane region" description="Helical" evidence="7">
    <location>
        <begin position="205"/>
        <end position="225"/>
    </location>
</feature>
<evidence type="ECO:0000256" key="3">
    <source>
        <dbReference type="ARBA" id="ARBA00022737"/>
    </source>
</evidence>
<evidence type="ECO:0000256" key="2">
    <source>
        <dbReference type="ARBA" id="ARBA00022692"/>
    </source>
</evidence>
<evidence type="ECO:0000259" key="8">
    <source>
        <dbReference type="Pfam" id="PF13962"/>
    </source>
</evidence>
<evidence type="ECO:0000256" key="5">
    <source>
        <dbReference type="ARBA" id="ARBA00023043"/>
    </source>
</evidence>
<gene>
    <name evidence="9" type="ORF">KY290_032157</name>
</gene>
<protein>
    <recommendedName>
        <fullName evidence="8">PGG domain-containing protein</fullName>
    </recommendedName>
</protein>
<keyword evidence="2 7" id="KW-0812">Transmembrane</keyword>
<keyword evidence="5" id="KW-0040">ANK repeat</keyword>
<sequence>MLKWKKSLAYDRAGSENDWTTAFHIAASEGHKSMIHELLKHCPDCWDMVNSNGQNVLHVAILLNDHERLVQALFKLRFCNSLVDKADNEGNTPLHLLAAYGNHVPQSILDNPRAKKMTFNKQNQTPLDIASSRTRTMRKEKLVADLRGNNARLGQRRRHCEVKRQTKYSISKIHETRKDDDEGKRKTKREKLEIDKIMKSTQIQVVVATLIMTITFAAGFTLPGGLDNDDGPNKGMPILIKTATFRVFVISDVLAFTYSAAAIFLYFTMAESDVDVDEEIKIDLVDVLWKNYRLARFLQLFAMAAVVVAFVTGMYATLANSLLLAWNNFISGETSLYYSNRR</sequence>
<keyword evidence="3" id="KW-0677">Repeat</keyword>
<reference evidence="9 10" key="1">
    <citation type="journal article" date="2021" name="bioRxiv">
        <title>Chromosome-scale and haplotype-resolved genome assembly of a tetraploid potato cultivar.</title>
        <authorList>
            <person name="Sun H."/>
            <person name="Jiao W.-B."/>
            <person name="Krause K."/>
            <person name="Campoy J.A."/>
            <person name="Goel M."/>
            <person name="Folz-Donahue K."/>
            <person name="Kukat C."/>
            <person name="Huettel B."/>
            <person name="Schneeberger K."/>
        </authorList>
    </citation>
    <scope>NUCLEOTIDE SEQUENCE [LARGE SCALE GENOMIC DNA]</scope>
    <source>
        <strain evidence="9">SolTubOtavaFocal</strain>
        <tissue evidence="9">Leaves</tissue>
    </source>
</reference>
<feature type="domain" description="PGG" evidence="8">
    <location>
        <begin position="197"/>
        <end position="316"/>
    </location>
</feature>